<dbReference type="Proteomes" id="UP000625711">
    <property type="component" value="Unassembled WGS sequence"/>
</dbReference>
<dbReference type="EMBL" id="JAACXV010014136">
    <property type="protein sequence ID" value="KAF7270106.1"/>
    <property type="molecule type" value="Genomic_DNA"/>
</dbReference>
<name>A0A834M6P9_RHYFE</name>
<keyword evidence="2" id="KW-1185">Reference proteome</keyword>
<accession>A0A834M6P9</accession>
<comment type="caution">
    <text evidence="1">The sequence shown here is derived from an EMBL/GenBank/DDBJ whole genome shotgun (WGS) entry which is preliminary data.</text>
</comment>
<evidence type="ECO:0000313" key="2">
    <source>
        <dbReference type="Proteomes" id="UP000625711"/>
    </source>
</evidence>
<protein>
    <submittedName>
        <fullName evidence="1">Uncharacterized protein</fullName>
    </submittedName>
</protein>
<sequence length="214" mass="23303">MREKLLNAPPTIPFPLHLILVPLLLPPDRNVFKLVALCALGGLSSGHSISGGCLDGTVGWRKQRGGGGGVGRRTNIRSATGYLLSSAGPVRSQSKKPFKMPHRHFIYQAVGFLVLLLRLVAKEQEHGEASLHGCHFSGCGIRRMRTGSETASENVTNIFPVRSGEVDLSRVVIRKATGKESEEKFDTREGNLPEISSAFPATVHIALYKYCVFQ</sequence>
<evidence type="ECO:0000313" key="1">
    <source>
        <dbReference type="EMBL" id="KAF7270106.1"/>
    </source>
</evidence>
<reference evidence="1" key="1">
    <citation type="submission" date="2020-08" db="EMBL/GenBank/DDBJ databases">
        <title>Genome sequencing and assembly of the red palm weevil Rhynchophorus ferrugineus.</title>
        <authorList>
            <person name="Dias G.B."/>
            <person name="Bergman C.M."/>
            <person name="Manee M."/>
        </authorList>
    </citation>
    <scope>NUCLEOTIDE SEQUENCE</scope>
    <source>
        <strain evidence="1">AA-2017</strain>
        <tissue evidence="1">Whole larva</tissue>
    </source>
</reference>
<gene>
    <name evidence="1" type="ORF">GWI33_016906</name>
</gene>
<dbReference type="AlphaFoldDB" id="A0A834M6P9"/>
<proteinExistence type="predicted"/>
<organism evidence="1 2">
    <name type="scientific">Rhynchophorus ferrugineus</name>
    <name type="common">Red palm weevil</name>
    <name type="synonym">Curculio ferrugineus</name>
    <dbReference type="NCBI Taxonomy" id="354439"/>
    <lineage>
        <taxon>Eukaryota</taxon>
        <taxon>Metazoa</taxon>
        <taxon>Ecdysozoa</taxon>
        <taxon>Arthropoda</taxon>
        <taxon>Hexapoda</taxon>
        <taxon>Insecta</taxon>
        <taxon>Pterygota</taxon>
        <taxon>Neoptera</taxon>
        <taxon>Endopterygota</taxon>
        <taxon>Coleoptera</taxon>
        <taxon>Polyphaga</taxon>
        <taxon>Cucujiformia</taxon>
        <taxon>Curculionidae</taxon>
        <taxon>Dryophthorinae</taxon>
        <taxon>Rhynchophorus</taxon>
    </lineage>
</organism>